<dbReference type="Gene3D" id="3.40.50.11840">
    <property type="entry name" value="Diphthamide synthesis DPH1/DPH2 domain 1"/>
    <property type="match status" value="1"/>
</dbReference>
<protein>
    <recommendedName>
        <fullName evidence="7">2-(3-amino-3-carboxypropyl)histidine synthase subunit 2</fullName>
    </recommendedName>
</protein>
<keyword evidence="10" id="KW-1185">Reference proteome</keyword>
<dbReference type="InterPro" id="IPR042265">
    <property type="entry name" value="DPH1/DPH2_3"/>
</dbReference>
<evidence type="ECO:0000256" key="6">
    <source>
        <dbReference type="ARBA" id="ARBA00023014"/>
    </source>
</evidence>
<evidence type="ECO:0000256" key="2">
    <source>
        <dbReference type="ARBA" id="ARBA00005156"/>
    </source>
</evidence>
<evidence type="ECO:0000256" key="4">
    <source>
        <dbReference type="ARBA" id="ARBA00022723"/>
    </source>
</evidence>
<comment type="subcellular location">
    <subcellularLocation>
        <location evidence="7">Cytoplasm</location>
    </subcellularLocation>
</comment>
<accession>A0ABR3IY78</accession>
<dbReference type="SFLD" id="SFLDF00408">
    <property type="entry name" value="Diphthamide_biosynthesis_famil"/>
    <property type="match status" value="1"/>
</dbReference>
<dbReference type="PANTHER" id="PTHR10762:SF2">
    <property type="entry name" value="2-(3-AMINO-3-CARBOXYPROPYL)HISTIDINE SYNTHASE SUBUNIT 2"/>
    <property type="match status" value="1"/>
</dbReference>
<dbReference type="SFLD" id="SFLDS00032">
    <property type="entry name" value="Radical_SAM_3-amino-3-carboxyp"/>
    <property type="match status" value="1"/>
</dbReference>
<reference evidence="10" key="1">
    <citation type="submission" date="2024-06" db="EMBL/GenBank/DDBJ databases">
        <title>Multi-omics analyses provide insights into the biosynthesis of the anticancer antibiotic pleurotin in Hohenbuehelia grisea.</title>
        <authorList>
            <person name="Weaver J.A."/>
            <person name="Alberti F."/>
        </authorList>
    </citation>
    <scope>NUCLEOTIDE SEQUENCE [LARGE SCALE GENOMIC DNA]</scope>
    <source>
        <strain evidence="10">T-177</strain>
    </source>
</reference>
<dbReference type="EMBL" id="JASNQZ010000014">
    <property type="protein sequence ID" value="KAL0948334.1"/>
    <property type="molecule type" value="Genomic_DNA"/>
</dbReference>
<gene>
    <name evidence="9" type="ORF">HGRIS_010921</name>
</gene>
<dbReference type="SFLD" id="SFLDG01121">
    <property type="entry name" value="Diphthamide_biosynthesis"/>
    <property type="match status" value="1"/>
</dbReference>
<evidence type="ECO:0000256" key="3">
    <source>
        <dbReference type="ARBA" id="ARBA00006179"/>
    </source>
</evidence>
<evidence type="ECO:0000256" key="7">
    <source>
        <dbReference type="RuleBase" id="RU364133"/>
    </source>
</evidence>
<dbReference type="Pfam" id="PF01866">
    <property type="entry name" value="Diphthamide_syn"/>
    <property type="match status" value="1"/>
</dbReference>
<evidence type="ECO:0000256" key="8">
    <source>
        <dbReference type="SAM" id="MobiDB-lite"/>
    </source>
</evidence>
<comment type="cofactor">
    <cofactor evidence="1">
        <name>[4Fe-4S] cluster</name>
        <dbReference type="ChEBI" id="CHEBI:49883"/>
    </cofactor>
</comment>
<keyword evidence="5 7" id="KW-0408">Iron</keyword>
<dbReference type="InterPro" id="IPR010014">
    <property type="entry name" value="DHP2"/>
</dbReference>
<sequence>MSDETALFSSAGQDVIQRKADIDDEGLYETQSLDPQTPYFEEYYSIDRTVKEIQNGGYKKIALQFPDALLPHSVPVYKALQSQLGVELEIYVLADTSYGSCCVDEVAAQHVDADVMVHYGHACLSKPYRLPVIYVFGRSALDVDDCVDRFMDALKSASNSPTEIKAITLKHDVVYTHHADPLLSRLRQVLDPLQLSVAYDQIPLKLDPQTQPNPDAASRDIKDGGENQEDRCILYIGGESLGLTHLLMTHATHQVYTYNPKTKTAALESVRTNRTLMRRYVAVQKARDADVFGIIVGTLGVASYLPLISHIRQLLNKTKKKSYTISVGKLNPAKLGNFLEIECFVLVACPENSVIDSKEFHRPIVTPYELEVALQAEQVWTGRYVLDFDQLLAETKEPAEAAVETNSDDDPDQPVFSLVTGTYRHAKRYEQNDPTEDAVTAEGSNAVIPRNQDNALAKFASSAAAQYLQSRSYQGLETRIGEDAPSVLEQGRSGIAKGYQDDHENPDEAAT</sequence>
<evidence type="ECO:0000313" key="9">
    <source>
        <dbReference type="EMBL" id="KAL0948334.1"/>
    </source>
</evidence>
<evidence type="ECO:0000256" key="5">
    <source>
        <dbReference type="ARBA" id="ARBA00023004"/>
    </source>
</evidence>
<comment type="similarity">
    <text evidence="3 7">Belongs to the DPH1/DPH2 family. DPH2 subfamily.</text>
</comment>
<keyword evidence="4 7" id="KW-0479">Metal-binding</keyword>
<dbReference type="InterPro" id="IPR016435">
    <property type="entry name" value="DPH1/DPH2"/>
</dbReference>
<comment type="function">
    <text evidence="7">Required for the first step of diphthamide biosynthesis, a post-translational modification of histidine which occurs in elongation factor 2. DPH1 and DPH2 transfer a 3-amino-3-carboxypropyl (ACP) group from S-adenosyl-L-methionine (SAM) to a histidine residue, the reaction is assisted by a reduction system comprising DPH3 and a NADH-dependent reductase. Facilitates the reduction of the catalytic iron-sulfur cluster found in the DPH1 subunit.</text>
</comment>
<evidence type="ECO:0000256" key="1">
    <source>
        <dbReference type="ARBA" id="ARBA00001966"/>
    </source>
</evidence>
<dbReference type="PANTHER" id="PTHR10762">
    <property type="entry name" value="DIPHTHAMIDE BIOSYNTHESIS PROTEIN"/>
    <property type="match status" value="1"/>
</dbReference>
<dbReference type="NCBIfam" id="TIGR00322">
    <property type="entry name" value="diphth2_R"/>
    <property type="match status" value="1"/>
</dbReference>
<dbReference type="Proteomes" id="UP001556367">
    <property type="component" value="Unassembled WGS sequence"/>
</dbReference>
<feature type="region of interest" description="Disordered" evidence="8">
    <location>
        <begin position="205"/>
        <end position="224"/>
    </location>
</feature>
<organism evidence="9 10">
    <name type="scientific">Hohenbuehelia grisea</name>
    <dbReference type="NCBI Taxonomy" id="104357"/>
    <lineage>
        <taxon>Eukaryota</taxon>
        <taxon>Fungi</taxon>
        <taxon>Dikarya</taxon>
        <taxon>Basidiomycota</taxon>
        <taxon>Agaricomycotina</taxon>
        <taxon>Agaricomycetes</taxon>
        <taxon>Agaricomycetidae</taxon>
        <taxon>Agaricales</taxon>
        <taxon>Pleurotineae</taxon>
        <taxon>Pleurotaceae</taxon>
        <taxon>Hohenbuehelia</taxon>
    </lineage>
</organism>
<keyword evidence="7" id="KW-0963">Cytoplasm</keyword>
<evidence type="ECO:0000313" key="10">
    <source>
        <dbReference type="Proteomes" id="UP001556367"/>
    </source>
</evidence>
<dbReference type="NCBIfam" id="TIGR00272">
    <property type="entry name" value="DPH2"/>
    <property type="match status" value="1"/>
</dbReference>
<keyword evidence="6 7" id="KW-0411">Iron-sulfur</keyword>
<proteinExistence type="inferred from homology"/>
<comment type="caution">
    <text evidence="9">The sequence shown here is derived from an EMBL/GenBank/DDBJ whole genome shotgun (WGS) entry which is preliminary data.</text>
</comment>
<dbReference type="InterPro" id="IPR042263">
    <property type="entry name" value="DPH1/DPH2_1"/>
</dbReference>
<name>A0ABR3IY78_9AGAR</name>
<comment type="pathway">
    <text evidence="2 7">Protein modification; peptidyl-diphthamide biosynthesis.</text>
</comment>
<dbReference type="Gene3D" id="3.40.50.11860">
    <property type="entry name" value="Diphthamide synthesis DPH1/DPH2 domain 3"/>
    <property type="match status" value="1"/>
</dbReference>
<feature type="region of interest" description="Disordered" evidence="8">
    <location>
        <begin position="479"/>
        <end position="511"/>
    </location>
</feature>